<keyword evidence="1" id="KW-0808">Transferase</keyword>
<evidence type="ECO:0000256" key="4">
    <source>
        <dbReference type="ARBA" id="ARBA00022840"/>
    </source>
</evidence>
<dbReference type="InterPro" id="IPR053149">
    <property type="entry name" value="TPK"/>
</dbReference>
<dbReference type="CDD" id="cd07995">
    <property type="entry name" value="TPK"/>
    <property type="match status" value="1"/>
</dbReference>
<dbReference type="AlphaFoldDB" id="A0A354YYM9"/>
<dbReference type="RefSeq" id="WP_061213563.1">
    <property type="nucleotide sequence ID" value="NZ_DCDX01000018.1"/>
</dbReference>
<dbReference type="SUPFAM" id="SSF63862">
    <property type="entry name" value="Thiamin pyrophosphokinase, substrate-binding domain"/>
    <property type="match status" value="1"/>
</dbReference>
<organism evidence="7 8">
    <name type="scientific">Syntrophomonas wolfei</name>
    <dbReference type="NCBI Taxonomy" id="863"/>
    <lineage>
        <taxon>Bacteria</taxon>
        <taxon>Bacillati</taxon>
        <taxon>Bacillota</taxon>
        <taxon>Clostridia</taxon>
        <taxon>Eubacteriales</taxon>
        <taxon>Syntrophomonadaceae</taxon>
        <taxon>Syntrophomonas</taxon>
    </lineage>
</organism>
<dbReference type="GO" id="GO:0009229">
    <property type="term" value="P:thiamine diphosphate biosynthetic process"/>
    <property type="evidence" value="ECO:0007669"/>
    <property type="project" value="InterPro"/>
</dbReference>
<dbReference type="Proteomes" id="UP000263273">
    <property type="component" value="Unassembled WGS sequence"/>
</dbReference>
<dbReference type="Pfam" id="PF04265">
    <property type="entry name" value="TPK_B1_binding"/>
    <property type="match status" value="1"/>
</dbReference>
<keyword evidence="4" id="KW-0067">ATP-binding</keyword>
<dbReference type="PANTHER" id="PTHR41299:SF1">
    <property type="entry name" value="THIAMINE PYROPHOSPHOKINASE"/>
    <property type="match status" value="1"/>
</dbReference>
<dbReference type="GO" id="GO:0006772">
    <property type="term" value="P:thiamine metabolic process"/>
    <property type="evidence" value="ECO:0007669"/>
    <property type="project" value="UniProtKB-UniRule"/>
</dbReference>
<dbReference type="GO" id="GO:0016301">
    <property type="term" value="F:kinase activity"/>
    <property type="evidence" value="ECO:0007669"/>
    <property type="project" value="UniProtKB-KW"/>
</dbReference>
<accession>A0A354YYM9</accession>
<dbReference type="GO" id="GO:0030975">
    <property type="term" value="F:thiamine binding"/>
    <property type="evidence" value="ECO:0007669"/>
    <property type="project" value="InterPro"/>
</dbReference>
<dbReference type="InterPro" id="IPR007373">
    <property type="entry name" value="Thiamin_PyroPKinase_B1-bd"/>
</dbReference>
<sequence length="219" mass="24451">MKCVIMANGEYGRIDLYHHLFSSADLVLCADGGANYAFAMGVVPSMIIGDLDSIRPEVREYFTAKQVEMRKYPRRKDYTDTQLALSIANRFDADEIVLLGTLGKRLDHTLANIFSSLELARQGIKIMHYSPECVVYLVTKNIVFKGCQGDIVSVLTLSEEAQGVYEKGFEYQVEDIVMNLENPYGISNELTGKSGEVSVKKGVLAVFHYPQEISSPFTE</sequence>
<evidence type="ECO:0000259" key="6">
    <source>
        <dbReference type="SMART" id="SM00983"/>
    </source>
</evidence>
<dbReference type="InterPro" id="IPR007371">
    <property type="entry name" value="TPK_catalytic"/>
</dbReference>
<dbReference type="GO" id="GO:0005524">
    <property type="term" value="F:ATP binding"/>
    <property type="evidence" value="ECO:0007669"/>
    <property type="project" value="UniProtKB-KW"/>
</dbReference>
<comment type="caution">
    <text evidence="7">The sequence shown here is derived from an EMBL/GenBank/DDBJ whole genome shotgun (WGS) entry which is preliminary data.</text>
</comment>
<name>A0A354YYM9_9FIRM</name>
<proteinExistence type="predicted"/>
<evidence type="ECO:0000256" key="2">
    <source>
        <dbReference type="ARBA" id="ARBA00022741"/>
    </source>
</evidence>
<dbReference type="Gene3D" id="3.40.50.10240">
    <property type="entry name" value="Thiamin pyrophosphokinase, catalytic domain"/>
    <property type="match status" value="1"/>
</dbReference>
<evidence type="ECO:0000256" key="5">
    <source>
        <dbReference type="NCBIfam" id="TIGR01378"/>
    </source>
</evidence>
<dbReference type="InterPro" id="IPR036371">
    <property type="entry name" value="TPK_B1-bd_sf"/>
</dbReference>
<protein>
    <recommendedName>
        <fullName evidence="5">Thiamine diphosphokinase</fullName>
        <ecNumber evidence="5">2.7.6.2</ecNumber>
    </recommendedName>
</protein>
<dbReference type="SUPFAM" id="SSF63999">
    <property type="entry name" value="Thiamin pyrophosphokinase, catalytic domain"/>
    <property type="match status" value="1"/>
</dbReference>
<dbReference type="STRING" id="378794.GCA_001570625_01054"/>
<dbReference type="InterPro" id="IPR036759">
    <property type="entry name" value="TPK_catalytic_sf"/>
</dbReference>
<dbReference type="EC" id="2.7.6.2" evidence="5"/>
<dbReference type="NCBIfam" id="TIGR01378">
    <property type="entry name" value="thi_PPkinase"/>
    <property type="match status" value="1"/>
</dbReference>
<evidence type="ECO:0000313" key="7">
    <source>
        <dbReference type="EMBL" id="HBK54448.1"/>
    </source>
</evidence>
<dbReference type="EMBL" id="DNZF01000236">
    <property type="protein sequence ID" value="HBK54448.1"/>
    <property type="molecule type" value="Genomic_DNA"/>
</dbReference>
<dbReference type="Pfam" id="PF04263">
    <property type="entry name" value="TPK_catalytic"/>
    <property type="match status" value="1"/>
</dbReference>
<dbReference type="PANTHER" id="PTHR41299">
    <property type="entry name" value="THIAMINE PYROPHOSPHOKINASE"/>
    <property type="match status" value="1"/>
</dbReference>
<keyword evidence="3 7" id="KW-0418">Kinase</keyword>
<dbReference type="InterPro" id="IPR006282">
    <property type="entry name" value="Thi_PPkinase"/>
</dbReference>
<dbReference type="GO" id="GO:0004788">
    <property type="term" value="F:thiamine diphosphokinase activity"/>
    <property type="evidence" value="ECO:0007669"/>
    <property type="project" value="UniProtKB-UniRule"/>
</dbReference>
<keyword evidence="2" id="KW-0547">Nucleotide-binding</keyword>
<evidence type="ECO:0000256" key="3">
    <source>
        <dbReference type="ARBA" id="ARBA00022777"/>
    </source>
</evidence>
<dbReference type="SMART" id="SM00983">
    <property type="entry name" value="TPK_B1_binding"/>
    <property type="match status" value="1"/>
</dbReference>
<evidence type="ECO:0000256" key="1">
    <source>
        <dbReference type="ARBA" id="ARBA00022679"/>
    </source>
</evidence>
<feature type="domain" description="Thiamin pyrophosphokinase thiamin-binding" evidence="6">
    <location>
        <begin position="139"/>
        <end position="205"/>
    </location>
</feature>
<evidence type="ECO:0000313" key="8">
    <source>
        <dbReference type="Proteomes" id="UP000263273"/>
    </source>
</evidence>
<gene>
    <name evidence="7" type="ORF">DDZ44_10975</name>
</gene>
<reference evidence="7 8" key="1">
    <citation type="journal article" date="2018" name="Nat. Biotechnol.">
        <title>A standardized bacterial taxonomy based on genome phylogeny substantially revises the tree of life.</title>
        <authorList>
            <person name="Parks D.H."/>
            <person name="Chuvochina M."/>
            <person name="Waite D.W."/>
            <person name="Rinke C."/>
            <person name="Skarshewski A."/>
            <person name="Chaumeil P.A."/>
            <person name="Hugenholtz P."/>
        </authorList>
    </citation>
    <scope>NUCLEOTIDE SEQUENCE [LARGE SCALE GENOMIC DNA]</scope>
    <source>
        <strain evidence="7">UBA10948</strain>
    </source>
</reference>